<evidence type="ECO:0008006" key="4">
    <source>
        <dbReference type="Google" id="ProtNLM"/>
    </source>
</evidence>
<dbReference type="PANTHER" id="PTHR10683:SF39">
    <property type="entry name" value="TRANSALDOLASE"/>
    <property type="match status" value="1"/>
</dbReference>
<keyword evidence="3" id="KW-1185">Reference proteome</keyword>
<dbReference type="OrthoDB" id="1711136at2759"/>
<accession>A0A0F4ZJR2</accession>
<dbReference type="InterPro" id="IPR013785">
    <property type="entry name" value="Aldolase_TIM"/>
</dbReference>
<dbReference type="Pfam" id="PF00923">
    <property type="entry name" value="TAL_FSA"/>
    <property type="match status" value="1"/>
</dbReference>
<dbReference type="InterPro" id="IPR001585">
    <property type="entry name" value="TAL/FSA"/>
</dbReference>
<proteinExistence type="predicted"/>
<name>A0A0F4ZJR2_9PEZI</name>
<dbReference type="SUPFAM" id="SSF51569">
    <property type="entry name" value="Aldolase"/>
    <property type="match status" value="1"/>
</dbReference>
<organism evidence="2 3">
    <name type="scientific">Thielaviopsis punctulata</name>
    <dbReference type="NCBI Taxonomy" id="72032"/>
    <lineage>
        <taxon>Eukaryota</taxon>
        <taxon>Fungi</taxon>
        <taxon>Dikarya</taxon>
        <taxon>Ascomycota</taxon>
        <taxon>Pezizomycotina</taxon>
        <taxon>Sordariomycetes</taxon>
        <taxon>Hypocreomycetidae</taxon>
        <taxon>Microascales</taxon>
        <taxon>Ceratocystidaceae</taxon>
        <taxon>Thielaviopsis</taxon>
    </lineage>
</organism>
<dbReference type="Proteomes" id="UP000033483">
    <property type="component" value="Unassembled WGS sequence"/>
</dbReference>
<evidence type="ECO:0000256" key="1">
    <source>
        <dbReference type="ARBA" id="ARBA00023270"/>
    </source>
</evidence>
<dbReference type="AlphaFoldDB" id="A0A0F4ZJR2"/>
<evidence type="ECO:0000313" key="3">
    <source>
        <dbReference type="Proteomes" id="UP000033483"/>
    </source>
</evidence>
<dbReference type="GO" id="GO:0004801">
    <property type="term" value="F:transaldolase activity"/>
    <property type="evidence" value="ECO:0007669"/>
    <property type="project" value="TreeGrafter"/>
</dbReference>
<sequence length="351" mass="38380">MDSPKMNMLQALDKLSNIDVDWMDLGFIQSTQFVFHDMTSNQFIVDAALRQPETRPFIEQAVRELPGSAWLDVYTRAAVLICKSVLPHITGRVFLQTRTCHAYDAQATLLYARQIAAEMDRAGIGLDRYGIKIPITGPAMLAARDLQGDGITVLGTTLFNVPQAIAASQAGCFYVAPYFNGMFLCIVEKNGADTSMGIELLAHSDSSVWPQSDDPATDHPMAATVSAMNAAFASLHTTTGRDQPRIKLASLLSTAECIAAAELRCHSVTIAPKLLAALEKMPAGPVEAREPDKVDAEWLKTDLLADGGKPLDIAVDQDKDARRKLDYALEFFDKYEKASRELVEGIMAELQ</sequence>
<evidence type="ECO:0000313" key="2">
    <source>
        <dbReference type="EMBL" id="KKA30854.1"/>
    </source>
</evidence>
<gene>
    <name evidence="2" type="ORF">TD95_000717</name>
</gene>
<dbReference type="GO" id="GO:0005975">
    <property type="term" value="P:carbohydrate metabolic process"/>
    <property type="evidence" value="ECO:0007669"/>
    <property type="project" value="InterPro"/>
</dbReference>
<dbReference type="GO" id="GO:0009052">
    <property type="term" value="P:pentose-phosphate shunt, non-oxidative branch"/>
    <property type="evidence" value="ECO:0007669"/>
    <property type="project" value="TreeGrafter"/>
</dbReference>
<comment type="caution">
    <text evidence="2">The sequence shown here is derived from an EMBL/GenBank/DDBJ whole genome shotgun (WGS) entry which is preliminary data.</text>
</comment>
<dbReference type="Gene3D" id="3.20.20.70">
    <property type="entry name" value="Aldolase class I"/>
    <property type="match status" value="1"/>
</dbReference>
<protein>
    <recommendedName>
        <fullName evidence="4">Transaldolase</fullName>
    </recommendedName>
</protein>
<dbReference type="PANTHER" id="PTHR10683">
    <property type="entry name" value="TRANSALDOLASE"/>
    <property type="match status" value="1"/>
</dbReference>
<keyword evidence="1" id="KW-0704">Schiff base</keyword>
<dbReference type="EMBL" id="LAEV01000214">
    <property type="protein sequence ID" value="KKA30854.1"/>
    <property type="molecule type" value="Genomic_DNA"/>
</dbReference>
<reference evidence="2 3" key="1">
    <citation type="submission" date="2015-03" db="EMBL/GenBank/DDBJ databases">
        <authorList>
            <person name="Radwan O."/>
            <person name="Al-Naeli F.A."/>
            <person name="Rendon G.A."/>
            <person name="Fields C."/>
        </authorList>
    </citation>
    <scope>NUCLEOTIDE SEQUENCE [LARGE SCALE GENOMIC DNA]</scope>
    <source>
        <strain evidence="2">CR-DP1</strain>
    </source>
</reference>